<accession>A0A401FS10</accession>
<reference evidence="3" key="1">
    <citation type="submission" date="2017-11" db="EMBL/GenBank/DDBJ databases">
        <authorList>
            <person name="Watanabe M."/>
            <person name="Kojima H."/>
        </authorList>
    </citation>
    <scope>NUCLEOTIDE SEQUENCE [LARGE SCALE GENOMIC DNA]</scope>
    <source>
        <strain evidence="3">Tokyo 01</strain>
    </source>
</reference>
<dbReference type="PANTHER" id="PTHR21028">
    <property type="entry name" value="SI:CH211-156B7.4"/>
    <property type="match status" value="1"/>
</dbReference>
<dbReference type="PANTHER" id="PTHR21028:SF2">
    <property type="entry name" value="CYTH DOMAIN-CONTAINING PROTEIN"/>
    <property type="match status" value="1"/>
</dbReference>
<dbReference type="InterPro" id="IPR033469">
    <property type="entry name" value="CYTH-like_dom_sf"/>
</dbReference>
<proteinExistence type="predicted"/>
<evidence type="ECO:0000313" key="2">
    <source>
        <dbReference type="EMBL" id="GBC59759.1"/>
    </source>
</evidence>
<name>A0A401FS10_9BACT</name>
<dbReference type="Proteomes" id="UP000288096">
    <property type="component" value="Unassembled WGS sequence"/>
</dbReference>
<dbReference type="Gene3D" id="2.40.320.10">
    <property type="entry name" value="Hypothetical Protein Pfu-838710-001"/>
    <property type="match status" value="1"/>
</dbReference>
<dbReference type="Pfam" id="PF01928">
    <property type="entry name" value="CYTH"/>
    <property type="match status" value="1"/>
</dbReference>
<organism evidence="2 3">
    <name type="scientific">Desulfonema ishimotonii</name>
    <dbReference type="NCBI Taxonomy" id="45657"/>
    <lineage>
        <taxon>Bacteria</taxon>
        <taxon>Pseudomonadati</taxon>
        <taxon>Thermodesulfobacteriota</taxon>
        <taxon>Desulfobacteria</taxon>
        <taxon>Desulfobacterales</taxon>
        <taxon>Desulfococcaceae</taxon>
        <taxon>Desulfonema</taxon>
    </lineage>
</organism>
<feature type="domain" description="CYTH" evidence="1">
    <location>
        <begin position="6"/>
        <end position="172"/>
    </location>
</feature>
<dbReference type="OrthoDB" id="116396at2"/>
<dbReference type="CDD" id="cd07890">
    <property type="entry name" value="CYTH-like_AC_IV-like"/>
    <property type="match status" value="1"/>
</dbReference>
<reference evidence="3" key="2">
    <citation type="submission" date="2019-01" db="EMBL/GenBank/DDBJ databases">
        <title>Genome sequence of Desulfonema ishimotonii strain Tokyo 01.</title>
        <authorList>
            <person name="Fukui M."/>
        </authorList>
    </citation>
    <scope>NUCLEOTIDE SEQUENCE [LARGE SCALE GENOMIC DNA]</scope>
    <source>
        <strain evidence="3">Tokyo 01</strain>
    </source>
</reference>
<dbReference type="InterPro" id="IPR023577">
    <property type="entry name" value="CYTH_domain"/>
</dbReference>
<dbReference type="InterPro" id="IPR008173">
    <property type="entry name" value="Adenylyl_cyclase_CyaB"/>
</dbReference>
<dbReference type="RefSeq" id="WP_124327245.1">
    <property type="nucleotide sequence ID" value="NZ_BEXT01000001.1"/>
</dbReference>
<comment type="caution">
    <text evidence="2">The sequence shown here is derived from an EMBL/GenBank/DDBJ whole genome shotgun (WGS) entry which is preliminary data.</text>
</comment>
<evidence type="ECO:0000259" key="1">
    <source>
        <dbReference type="PROSITE" id="PS51707"/>
    </source>
</evidence>
<dbReference type="PROSITE" id="PS51707">
    <property type="entry name" value="CYTH"/>
    <property type="match status" value="1"/>
</dbReference>
<gene>
    <name evidence="2" type="ORF">DENIS_0700</name>
</gene>
<dbReference type="AlphaFoldDB" id="A0A401FS10"/>
<dbReference type="SUPFAM" id="SSF55154">
    <property type="entry name" value="CYTH-like phosphatases"/>
    <property type="match status" value="1"/>
</dbReference>
<protein>
    <recommendedName>
        <fullName evidence="1">CYTH domain-containing protein</fullName>
    </recommendedName>
</protein>
<keyword evidence="3" id="KW-1185">Reference proteome</keyword>
<evidence type="ECO:0000313" key="3">
    <source>
        <dbReference type="Proteomes" id="UP000288096"/>
    </source>
</evidence>
<dbReference type="EMBL" id="BEXT01000001">
    <property type="protein sequence ID" value="GBC59759.1"/>
    <property type="molecule type" value="Genomic_DNA"/>
</dbReference>
<sequence length="209" mass="24595">MIPTIPLEIEVKFHIADVETLRKCLIELGAESSGRMFERNIRFEDPENSLFSRKSLLRLRQDAKARLTFKSDPPETEQSKEFKVFRELEVEVSDFSTMNEILVALGFHDEQVYEKYRETFVLGETHFCLDAMPFGDFLEIEGPKTEIREMAHRLDLRWERRILSNYLAMFEELRQAFSLPFSDVTFENFSTVQADFADCFHHFEAGCQK</sequence>